<evidence type="ECO:0000256" key="1">
    <source>
        <dbReference type="SAM" id="SignalP"/>
    </source>
</evidence>
<evidence type="ECO:0000313" key="3">
    <source>
        <dbReference type="Proteomes" id="UP000295260"/>
    </source>
</evidence>
<keyword evidence="1" id="KW-0732">Signal</keyword>
<reference evidence="2 3" key="1">
    <citation type="submission" date="2019-03" db="EMBL/GenBank/DDBJ databases">
        <title>Genomic Encyclopedia of Archaeal and Bacterial Type Strains, Phase II (KMG-II): from individual species to whole genera.</title>
        <authorList>
            <person name="Goeker M."/>
        </authorList>
    </citation>
    <scope>NUCLEOTIDE SEQUENCE [LARGE SCALE GENOMIC DNA]</scope>
    <source>
        <strain evidence="2 3">DSM 25687</strain>
    </source>
</reference>
<dbReference type="RefSeq" id="WP_133532191.1">
    <property type="nucleotide sequence ID" value="NZ_SNXR01000012.1"/>
</dbReference>
<organism evidence="2 3">
    <name type="scientific">Flavobacterium dankookense</name>
    <dbReference type="NCBI Taxonomy" id="706186"/>
    <lineage>
        <taxon>Bacteria</taxon>
        <taxon>Pseudomonadati</taxon>
        <taxon>Bacteroidota</taxon>
        <taxon>Flavobacteriia</taxon>
        <taxon>Flavobacteriales</taxon>
        <taxon>Flavobacteriaceae</taxon>
        <taxon>Flavobacterium</taxon>
    </lineage>
</organism>
<sequence>MKSIIYLFVSLFILTSCATKAKFPVSNIAPAADISAKKKKDKNKNITLEIKAENLASPDRLNPSGNNYSVWVVTKEYGIKNVGQINVKNGKKTEFKTVTPFDFDEVFITVENQGDLKYPVGREISRTKI</sequence>
<protein>
    <submittedName>
        <fullName evidence="2">Uncharacterized protein</fullName>
    </submittedName>
</protein>
<name>A0A4V3CSA0_9FLAO</name>
<feature type="signal peptide" evidence="1">
    <location>
        <begin position="1"/>
        <end position="21"/>
    </location>
</feature>
<accession>A0A4V3CSA0</accession>
<dbReference type="EMBL" id="SNXR01000012">
    <property type="protein sequence ID" value="TDP59882.1"/>
    <property type="molecule type" value="Genomic_DNA"/>
</dbReference>
<proteinExistence type="predicted"/>
<evidence type="ECO:0000313" key="2">
    <source>
        <dbReference type="EMBL" id="TDP59882.1"/>
    </source>
</evidence>
<comment type="caution">
    <text evidence="2">The sequence shown here is derived from an EMBL/GenBank/DDBJ whole genome shotgun (WGS) entry which is preliminary data.</text>
</comment>
<dbReference type="PROSITE" id="PS51257">
    <property type="entry name" value="PROKAR_LIPOPROTEIN"/>
    <property type="match status" value="1"/>
</dbReference>
<keyword evidence="3" id="KW-1185">Reference proteome</keyword>
<dbReference type="Proteomes" id="UP000295260">
    <property type="component" value="Unassembled WGS sequence"/>
</dbReference>
<dbReference type="AlphaFoldDB" id="A0A4V3CSA0"/>
<dbReference type="OrthoDB" id="676347at2"/>
<feature type="chain" id="PRO_5020748339" evidence="1">
    <location>
        <begin position="22"/>
        <end position="129"/>
    </location>
</feature>
<gene>
    <name evidence="2" type="ORF">BC748_0850</name>
</gene>